<sequence>MDNLPCPVCNGTCESLDVVDFNKSCEESRGIFLPMSGHSVYYYLCNQCSFCFAPAMYQWSLDDFSKKIYNDEYINIDPDSLKTRPEENANNINQFFLEKKKEIRHLDYGGGNGLLSDLLTKQGWDSSSYDPFVNRDVNIKNLKKFDLITAFEVFEHVPDVDNLMLELSTLIKEDGIVLFSTLLSDGNLEKNKRINWWYVSPRNGHISVFSKNSLAILAKNHQFNTNSFSAGFHILFKQIPNWASHIITVDKT</sequence>
<dbReference type="GO" id="GO:0032259">
    <property type="term" value="P:methylation"/>
    <property type="evidence" value="ECO:0007669"/>
    <property type="project" value="UniProtKB-KW"/>
</dbReference>
<evidence type="ECO:0000313" key="6">
    <source>
        <dbReference type="Proteomes" id="UP000643672"/>
    </source>
</evidence>
<dbReference type="SUPFAM" id="SSF53335">
    <property type="entry name" value="S-adenosyl-L-methionine-dependent methyltransferases"/>
    <property type="match status" value="1"/>
</dbReference>
<dbReference type="Gene3D" id="3.40.50.150">
    <property type="entry name" value="Vaccinia Virus protein VP39"/>
    <property type="match status" value="1"/>
</dbReference>
<dbReference type="Pfam" id="PF13489">
    <property type="entry name" value="Methyltransf_23"/>
    <property type="match status" value="1"/>
</dbReference>
<gene>
    <name evidence="3" type="ORF">BGC33_09150</name>
    <name evidence="1" type="ORF">MS2017_0467</name>
    <name evidence="2" type="ORF">THERMOS_1387</name>
</gene>
<dbReference type="Proteomes" id="UP000182798">
    <property type="component" value="Unassembled WGS sequence"/>
</dbReference>
<proteinExistence type="predicted"/>
<evidence type="ECO:0000313" key="4">
    <source>
        <dbReference type="Proteomes" id="UP000182798"/>
    </source>
</evidence>
<evidence type="ECO:0000313" key="3">
    <source>
        <dbReference type="EMBL" id="OIR24047.1"/>
    </source>
</evidence>
<dbReference type="EMBL" id="CAESAQ020000068">
    <property type="protein sequence ID" value="CAB5501410.1"/>
    <property type="molecule type" value="Genomic_DNA"/>
</dbReference>
<keyword evidence="1" id="KW-0808">Transferase</keyword>
<reference evidence="1 5" key="3">
    <citation type="submission" date="2017-11" db="EMBL/GenBank/DDBJ databases">
        <title>Genome sequence of the bacterial symbiont EPR9N from a vent mussel Bathymodiolus thermophilus.</title>
        <authorList>
            <person name="Won Y.-J."/>
        </authorList>
    </citation>
    <scope>NUCLEOTIDE SEQUENCE [LARGE SCALE GENOMIC DNA]</scope>
    <source>
        <strain evidence="1 5">EPR9N</strain>
    </source>
</reference>
<dbReference type="InterPro" id="IPR029063">
    <property type="entry name" value="SAM-dependent_MTases_sf"/>
</dbReference>
<dbReference type="EMBL" id="CP024634">
    <property type="protein sequence ID" value="AYQ56210.1"/>
    <property type="molecule type" value="Genomic_DNA"/>
</dbReference>
<protein>
    <submittedName>
        <fullName evidence="1">3-demethylubiquinone-9 3-methyltransferase</fullName>
    </submittedName>
</protein>
<dbReference type="EMBL" id="MIQH01000884">
    <property type="protein sequence ID" value="OIR24047.1"/>
    <property type="molecule type" value="Genomic_DNA"/>
</dbReference>
<dbReference type="AlphaFoldDB" id="A0A1J5UIE6"/>
<reference evidence="4" key="1">
    <citation type="submission" date="2016-09" db="EMBL/GenBank/DDBJ databases">
        <title>Genome Sequence of Bathymodiolus thermophilus sulfur-oxidizing gill endosymbiont.</title>
        <authorList>
            <person name="Ponnudurai R."/>
            <person name="Kleiner M."/>
            <person name="Sayavedra L."/>
            <person name="Thuermer A."/>
            <person name="Felbeck H."/>
            <person name="Schlueter R."/>
            <person name="Schweder T."/>
            <person name="Markert S."/>
        </authorList>
    </citation>
    <scope>NUCLEOTIDE SEQUENCE [LARGE SCALE GENOMIC DNA]</scope>
    <source>
        <strain evidence="4">BAT/CrabSpa'14</strain>
    </source>
</reference>
<evidence type="ECO:0000313" key="2">
    <source>
        <dbReference type="EMBL" id="CAB5501410.1"/>
    </source>
</evidence>
<reference evidence="3" key="2">
    <citation type="journal article" date="2017" name="Stand. Genomic Sci.">
        <title>Genome sequence of the sulfur-oxidizing Bathymodiolus thermophilus gill endosymbiont.</title>
        <authorList>
            <person name="Ponnudurai R."/>
            <person name="Sayavedra L."/>
            <person name="Kleiner M."/>
            <person name="Heiden S.E."/>
            <person name="Thurmer A."/>
            <person name="Felbeck H."/>
            <person name="Schluter R."/>
            <person name="Sievert S.M."/>
            <person name="Daniel R."/>
            <person name="Schweder T."/>
            <person name="Markert S."/>
        </authorList>
    </citation>
    <scope>NUCLEOTIDE SEQUENCE</scope>
    <source>
        <strain evidence="3">BAT/CrabSpa'14</strain>
    </source>
</reference>
<dbReference type="Proteomes" id="UP000643672">
    <property type="component" value="Unassembled WGS sequence"/>
</dbReference>
<evidence type="ECO:0000313" key="1">
    <source>
        <dbReference type="EMBL" id="AYQ56210.1"/>
    </source>
</evidence>
<dbReference type="GO" id="GO:0008168">
    <property type="term" value="F:methyltransferase activity"/>
    <property type="evidence" value="ECO:0007669"/>
    <property type="project" value="UniProtKB-KW"/>
</dbReference>
<organism evidence="3 4">
    <name type="scientific">Bathymodiolus thermophilus thioautotrophic gill symbiont</name>
    <dbReference type="NCBI Taxonomy" id="2360"/>
    <lineage>
        <taxon>Bacteria</taxon>
        <taxon>Pseudomonadati</taxon>
        <taxon>Pseudomonadota</taxon>
        <taxon>Gammaproteobacteria</taxon>
        <taxon>sulfur-oxidizing symbionts</taxon>
    </lineage>
</organism>
<dbReference type="Proteomes" id="UP000278334">
    <property type="component" value="Chromosome"/>
</dbReference>
<accession>A0A1J5UIE6</accession>
<evidence type="ECO:0000313" key="5">
    <source>
        <dbReference type="Proteomes" id="UP000278334"/>
    </source>
</evidence>
<dbReference type="KEGG" id="bthg:MS2017_0467"/>
<dbReference type="RefSeq" id="WP_071565036.1">
    <property type="nucleotide sequence ID" value="NZ_CAESAQ020000068.1"/>
</dbReference>
<name>A0A1J5UIE6_9GAMM</name>
<reference evidence="2 6" key="4">
    <citation type="submission" date="2020-05" db="EMBL/GenBank/DDBJ databases">
        <authorList>
            <person name="Petersen J."/>
            <person name="Sayavedra L."/>
        </authorList>
    </citation>
    <scope>NUCLEOTIDE SEQUENCE [LARGE SCALE GENOMIC DNA]</scope>
    <source>
        <strain evidence="2">B thermophilus SOXS</strain>
    </source>
</reference>
<dbReference type="OrthoDB" id="9791944at2"/>
<keyword evidence="1" id="KW-0830">Ubiquinone</keyword>
<keyword evidence="6" id="KW-1185">Reference proteome</keyword>
<keyword evidence="1" id="KW-0489">Methyltransferase</keyword>